<protein>
    <submittedName>
        <fullName evidence="3">Uncharacterized protein</fullName>
    </submittedName>
</protein>
<evidence type="ECO:0000256" key="2">
    <source>
        <dbReference type="SAM" id="MobiDB-lite"/>
    </source>
</evidence>
<keyword evidence="1" id="KW-0238">DNA-binding</keyword>
<dbReference type="Gene3D" id="1.10.150.130">
    <property type="match status" value="1"/>
</dbReference>
<sequence>MCAPNVTANKSVTAISDVQSSGLPVSEPTPGPSTSYLNFNITRPAAVHECFVNNIPRLNLGVVNTSFKEPKVPKANPEHLHRLEVLQRFGDIAWKDVRYNDVLKIHNAAPGFVEIQINDDLRQFIKGKDYVASSERLRAPLCNALISQREVLNHCLQKVIDWTALPDSTLSPSNIYDEISECFLPSSKFHKISEEIMQLVCGKRVEYFETRRERILSEISNKNLREGLRKIPPSSSFLFDETLLRSYIQNTGGSDKWLQPWFSSEKSQAVNSRKVPSKPVQHNFRDLSNQPFRQKASESSYRKNHSTSSFKQNTKSKQSQDQAAITTRRSRSCEATGCGSKFSFYNVLDKKEQWIRKANIQFKPTELFYNSENLQTDISLSSSSLPTKGRLDGEIGPVLSLFPCERYKESSAVSEACLRQRDYANDMPPVRTIMCAQGLLSSNELGSTVPAIQGHASHSLLGRFSNRMSVEKSTSKPCKIGNQCFGELRMDNKLRQIRNRASSKNGIFRVSLGHQSQLQKLTNQKDPEVITDIEEDSTETENVIKGGSNNIRNSKLCVFRCTKRSSLLSSTANTFTKSDAPPIQPQTSRSNMCCHARSQVVDYYSAESNSSEQPALSVNSTLFDNRCSGLRVGGTIGRPVHIRRMDASPTSLAFQSERDVFLNSTRKTFSKSTSWSSFEFPIGQSNSDILCSKRRRNTIDSVAPYDLSTLGFDRQRRNFINSRVHSREIQQYCRQLIPREKDFGMASFTTSSRQYIPKVWDSQNRSLCKQGNESCGAICYQRLSGLFSTILQRIQSSVAIPAGMGVPTTKLNTSSSAPLKRCSRNISFSSPNVEEGLLATRSPSTSAGQTNENNQAGPSANRSDNRPPTTSRSEHGSLRLEDSSWGEVTKAWSEAEKSLLRAGWRESTLKTYGPAWSRWMKWCKNNSFDCNFPCDVILSRFLAYLHLEERLAYPTILLHKSVVLSFGQVKHNEHLNSNFLVRHILKAISLQSPKLQRSPIWDPSDLLVWLELNPPNNISLFEASRRCVCLFLLASGRRVHDLTLLRISNDCYFDNDSHIILYPVFGSKTDTATYR</sequence>
<dbReference type="AlphaFoldDB" id="A0A8J9Y170"/>
<name>A0A8J9Y170_9NEOP</name>
<feature type="non-terminal residue" evidence="3">
    <location>
        <position position="1075"/>
    </location>
</feature>
<proteinExistence type="predicted"/>
<reference evidence="3" key="1">
    <citation type="submission" date="2021-12" db="EMBL/GenBank/DDBJ databases">
        <authorList>
            <person name="Martin H S."/>
        </authorList>
    </citation>
    <scope>NUCLEOTIDE SEQUENCE</scope>
</reference>
<dbReference type="GO" id="GO:0003677">
    <property type="term" value="F:DNA binding"/>
    <property type="evidence" value="ECO:0007669"/>
    <property type="project" value="UniProtKB-KW"/>
</dbReference>
<accession>A0A8J9Y170</accession>
<feature type="compositionally biased region" description="Polar residues" evidence="2">
    <location>
        <begin position="841"/>
        <end position="871"/>
    </location>
</feature>
<feature type="region of interest" description="Disordered" evidence="2">
    <location>
        <begin position="840"/>
        <end position="882"/>
    </location>
</feature>
<organism evidence="3 4">
    <name type="scientific">Brenthis ino</name>
    <name type="common">lesser marbled fritillary</name>
    <dbReference type="NCBI Taxonomy" id="405034"/>
    <lineage>
        <taxon>Eukaryota</taxon>
        <taxon>Metazoa</taxon>
        <taxon>Ecdysozoa</taxon>
        <taxon>Arthropoda</taxon>
        <taxon>Hexapoda</taxon>
        <taxon>Insecta</taxon>
        <taxon>Pterygota</taxon>
        <taxon>Neoptera</taxon>
        <taxon>Endopterygota</taxon>
        <taxon>Lepidoptera</taxon>
        <taxon>Glossata</taxon>
        <taxon>Ditrysia</taxon>
        <taxon>Papilionoidea</taxon>
        <taxon>Nymphalidae</taxon>
        <taxon>Heliconiinae</taxon>
        <taxon>Argynnini</taxon>
        <taxon>Brenthis</taxon>
    </lineage>
</organism>
<feature type="region of interest" description="Disordered" evidence="2">
    <location>
        <begin position="272"/>
        <end position="329"/>
    </location>
</feature>
<dbReference type="PANTHER" id="PTHR33066">
    <property type="entry name" value="INTEGRASE_SAM-LIKE_N DOMAIN-CONTAINING PROTEIN"/>
    <property type="match status" value="1"/>
</dbReference>
<dbReference type="PANTHER" id="PTHR33066:SF2">
    <property type="entry name" value="FILAGGRIN-2-LIKE"/>
    <property type="match status" value="1"/>
</dbReference>
<dbReference type="Proteomes" id="UP000838878">
    <property type="component" value="Chromosome 1"/>
</dbReference>
<dbReference type="SUPFAM" id="SSF47823">
    <property type="entry name" value="lambda integrase-like, N-terminal domain"/>
    <property type="match status" value="1"/>
</dbReference>
<dbReference type="OrthoDB" id="7483379at2759"/>
<keyword evidence="4" id="KW-1185">Reference proteome</keyword>
<evidence type="ECO:0000313" key="4">
    <source>
        <dbReference type="Proteomes" id="UP000838878"/>
    </source>
</evidence>
<dbReference type="EMBL" id="OV170221">
    <property type="protein sequence ID" value="CAH0713759.1"/>
    <property type="molecule type" value="Genomic_DNA"/>
</dbReference>
<evidence type="ECO:0000313" key="3">
    <source>
        <dbReference type="EMBL" id="CAH0713759.1"/>
    </source>
</evidence>
<gene>
    <name evidence="3" type="ORF">BINO364_LOCUS882</name>
</gene>
<feature type="compositionally biased region" description="Polar residues" evidence="2">
    <location>
        <begin position="306"/>
        <end position="327"/>
    </location>
</feature>
<dbReference type="InterPro" id="IPR010998">
    <property type="entry name" value="Integrase_recombinase_N"/>
</dbReference>
<evidence type="ECO:0000256" key="1">
    <source>
        <dbReference type="ARBA" id="ARBA00023125"/>
    </source>
</evidence>
<feature type="compositionally biased region" description="Basic and acidic residues" evidence="2">
    <location>
        <begin position="872"/>
        <end position="882"/>
    </location>
</feature>